<name>A0A2K9EPM7_9FIRM</name>
<dbReference type="EMBL" id="CP025197">
    <property type="protein sequence ID" value="AUG56526.1"/>
    <property type="molecule type" value="Genomic_DNA"/>
</dbReference>
<evidence type="ECO:0000313" key="1">
    <source>
        <dbReference type="EMBL" id="AUG56526.1"/>
    </source>
</evidence>
<keyword evidence="3" id="KW-1185">Reference proteome</keyword>
<protein>
    <submittedName>
        <fullName evidence="2">Uncharacterized protein</fullName>
    </submittedName>
</protein>
<evidence type="ECO:0000313" key="3">
    <source>
        <dbReference type="Proteomes" id="UP000233534"/>
    </source>
</evidence>
<dbReference type="KEGG" id="hsc:HVS_13530"/>
<dbReference type="AlphaFoldDB" id="A0A2K9EPM7"/>
<dbReference type="InterPro" id="IPR030902">
    <property type="entry name" value="CLB_0814_fam"/>
</dbReference>
<dbReference type="KEGG" id="hsc:HVS_02870"/>
<dbReference type="Proteomes" id="UP000233534">
    <property type="component" value="Chromosome"/>
</dbReference>
<sequence length="82" mass="9407">MAFLLYPTTVKMLAGEIKSACDAYLSRKIGLEELKKLVLHYANSYPEMLFNAQELNPTVLNRIGKKRANLLNKILEGYQYKL</sequence>
<dbReference type="EMBL" id="CP025197">
    <property type="protein sequence ID" value="AUG58571.1"/>
    <property type="molecule type" value="Genomic_DNA"/>
</dbReference>
<reference evidence="2 3" key="1">
    <citation type="submission" date="2017-12" db="EMBL/GenBank/DDBJ databases">
        <title>Complete genome sequence of Herbivorax saccincola GGR1, a novel Cellulosome-producing hydrolytic bacterium in a thermophilic biogas plant, established by Illumina and Nanopore MinION sequencing.</title>
        <authorList>
            <person name="Pechtl A."/>
            <person name="Ruckert C."/>
            <person name="Koeck D.E."/>
            <person name="Maus I."/>
            <person name="Winkler A."/>
            <person name="Kalinowski J."/>
            <person name="Puhler A."/>
            <person name="Schwarz W.W."/>
            <person name="Zverlov V.V."/>
            <person name="Schluter A."/>
            <person name="Liebl W."/>
        </authorList>
    </citation>
    <scope>NUCLEOTIDE SEQUENCE [LARGE SCALE GENOMIC DNA]</scope>
    <source>
        <strain evidence="2">GGR1</strain>
        <strain evidence="3">SR1</strain>
    </source>
</reference>
<accession>A0A2K9EPM7</accession>
<proteinExistence type="predicted"/>
<gene>
    <name evidence="1" type="ORF">HVS_02870</name>
    <name evidence="2" type="ORF">HVS_13530</name>
</gene>
<organism evidence="2 3">
    <name type="scientific">Acetivibrio saccincola</name>
    <dbReference type="NCBI Taxonomy" id="1677857"/>
    <lineage>
        <taxon>Bacteria</taxon>
        <taxon>Bacillati</taxon>
        <taxon>Bacillota</taxon>
        <taxon>Clostridia</taxon>
        <taxon>Eubacteriales</taxon>
        <taxon>Oscillospiraceae</taxon>
        <taxon>Acetivibrio</taxon>
    </lineage>
</organism>
<dbReference type="NCBIfam" id="TIGR04540">
    <property type="entry name" value="CLB_0814_fam"/>
    <property type="match status" value="1"/>
</dbReference>
<evidence type="ECO:0000313" key="2">
    <source>
        <dbReference type="EMBL" id="AUG58571.1"/>
    </source>
</evidence>